<dbReference type="CDD" id="cd06433">
    <property type="entry name" value="GT_2_WfgS_like"/>
    <property type="match status" value="1"/>
</dbReference>
<proteinExistence type="predicted"/>
<name>A0A516GQA1_9FLAO</name>
<dbReference type="PANTHER" id="PTHR22916">
    <property type="entry name" value="GLYCOSYLTRANSFERASE"/>
    <property type="match status" value="1"/>
</dbReference>
<dbReference type="PANTHER" id="PTHR22916:SF3">
    <property type="entry name" value="UDP-GLCNAC:BETAGAL BETA-1,3-N-ACETYLGLUCOSAMINYLTRANSFERASE-LIKE PROTEIN 1"/>
    <property type="match status" value="1"/>
</dbReference>
<feature type="domain" description="Glycosyltransferase 2-like" evidence="1">
    <location>
        <begin position="4"/>
        <end position="132"/>
    </location>
</feature>
<keyword evidence="2" id="KW-0808">Transferase</keyword>
<evidence type="ECO:0000313" key="3">
    <source>
        <dbReference type="Proteomes" id="UP000319209"/>
    </source>
</evidence>
<keyword evidence="3" id="KW-1185">Reference proteome</keyword>
<evidence type="ECO:0000259" key="1">
    <source>
        <dbReference type="Pfam" id="PF00535"/>
    </source>
</evidence>
<accession>A0A516GQA1</accession>
<dbReference type="GO" id="GO:0016758">
    <property type="term" value="F:hexosyltransferase activity"/>
    <property type="evidence" value="ECO:0007669"/>
    <property type="project" value="UniProtKB-ARBA"/>
</dbReference>
<dbReference type="Proteomes" id="UP000319209">
    <property type="component" value="Chromosome"/>
</dbReference>
<dbReference type="InterPro" id="IPR001173">
    <property type="entry name" value="Glyco_trans_2-like"/>
</dbReference>
<dbReference type="Pfam" id="PF00535">
    <property type="entry name" value="Glycos_transf_2"/>
    <property type="match status" value="1"/>
</dbReference>
<gene>
    <name evidence="2" type="ORF">FNB79_06845</name>
</gene>
<dbReference type="EMBL" id="CP041637">
    <property type="protein sequence ID" value="QDO93705.1"/>
    <property type="molecule type" value="Genomic_DNA"/>
</dbReference>
<dbReference type="AlphaFoldDB" id="A0A516GQA1"/>
<dbReference type="KEGG" id="fop:FNB79_06845"/>
<dbReference type="OrthoDB" id="9788101at2"/>
<dbReference type="InterPro" id="IPR029044">
    <property type="entry name" value="Nucleotide-diphossugar_trans"/>
</dbReference>
<dbReference type="RefSeq" id="WP_143380607.1">
    <property type="nucleotide sequence ID" value="NZ_CP041637.1"/>
</dbReference>
<dbReference type="Gene3D" id="3.90.550.10">
    <property type="entry name" value="Spore Coat Polysaccharide Biosynthesis Protein SpsA, Chain A"/>
    <property type="match status" value="1"/>
</dbReference>
<organism evidence="2 3">
    <name type="scientific">Formosa sediminum</name>
    <dbReference type="NCBI Taxonomy" id="2594004"/>
    <lineage>
        <taxon>Bacteria</taxon>
        <taxon>Pseudomonadati</taxon>
        <taxon>Bacteroidota</taxon>
        <taxon>Flavobacteriia</taxon>
        <taxon>Flavobacteriales</taxon>
        <taxon>Flavobacteriaceae</taxon>
        <taxon>Formosa</taxon>
    </lineage>
</organism>
<dbReference type="SUPFAM" id="SSF53448">
    <property type="entry name" value="Nucleotide-diphospho-sugar transferases"/>
    <property type="match status" value="1"/>
</dbReference>
<evidence type="ECO:0000313" key="2">
    <source>
        <dbReference type="EMBL" id="QDO93705.1"/>
    </source>
</evidence>
<sequence length="251" mass="28422">MKVSIITATYNSERTLDGCINSVLSQDYPSIEYIIIDGASTDNTLKVIDEVKEKYPNVISVSEPDKGIYDALNKGIEKASGDIVGFLHSDDFFASKETISHIVDAFKAKEVDGVYGDLHYINSINSNKIVRNWKSQPFSESLLMQGWMPAHPTLFLKKSVYTKYGVFNLNFKIAADYDLMLRIFKDNTLTFAYLPEVITKMRVGGASNRSLKNIWLKTREDYLAVKQNNLRNPLVVICSKNLSKIPQLFKK</sequence>
<reference evidence="2 3" key="1">
    <citation type="submission" date="2019-07" db="EMBL/GenBank/DDBJ databases">
        <title>Genome sequencing for Formosa sp. PS13.</title>
        <authorList>
            <person name="Park S.-J."/>
        </authorList>
    </citation>
    <scope>NUCLEOTIDE SEQUENCE [LARGE SCALE GENOMIC DNA]</scope>
    <source>
        <strain evidence="2 3">PS13</strain>
    </source>
</reference>
<protein>
    <submittedName>
        <fullName evidence="2">Glycosyltransferase</fullName>
    </submittedName>
</protein>